<dbReference type="EMBL" id="AJWY01011857">
    <property type="protein sequence ID" value="EKC51583.1"/>
    <property type="molecule type" value="Genomic_DNA"/>
</dbReference>
<dbReference type="GO" id="GO:0009330">
    <property type="term" value="C:DNA topoisomerase type II (double strand cut, ATP-hydrolyzing) complex"/>
    <property type="evidence" value="ECO:0007669"/>
    <property type="project" value="TreeGrafter"/>
</dbReference>
<dbReference type="SUPFAM" id="SSF101904">
    <property type="entry name" value="GyrA/ParC C-terminal domain-like"/>
    <property type="match status" value="2"/>
</dbReference>
<protein>
    <submittedName>
        <fullName evidence="1">Topoisomerase (DNA gyrase/topo II, topoisomerase IV), A subunit</fullName>
    </submittedName>
</protein>
<dbReference type="Pfam" id="PF03989">
    <property type="entry name" value="DNA_gyraseA_C"/>
    <property type="match status" value="3"/>
</dbReference>
<comment type="caution">
    <text evidence="1">The sequence shown here is derived from an EMBL/GenBank/DDBJ whole genome shotgun (WGS) entry which is preliminary data.</text>
</comment>
<dbReference type="InterPro" id="IPR006691">
    <property type="entry name" value="GyrA/parC_rep"/>
</dbReference>
<evidence type="ECO:0000313" key="1">
    <source>
        <dbReference type="EMBL" id="EKC51583.1"/>
    </source>
</evidence>
<keyword evidence="1" id="KW-0413">Isomerase</keyword>
<accession>K1S1S3</accession>
<dbReference type="InterPro" id="IPR035516">
    <property type="entry name" value="Gyrase/topoIV_suA_C"/>
</dbReference>
<name>K1S1S3_9ZZZZ</name>
<reference evidence="1" key="1">
    <citation type="journal article" date="2013" name="Environ. Microbiol.">
        <title>Microbiota from the distal guts of lean and obese adolescents exhibit partial functional redundancy besides clear differences in community structure.</title>
        <authorList>
            <person name="Ferrer M."/>
            <person name="Ruiz A."/>
            <person name="Lanza F."/>
            <person name="Haange S.B."/>
            <person name="Oberbach A."/>
            <person name="Till H."/>
            <person name="Bargiela R."/>
            <person name="Campoy C."/>
            <person name="Segura M.T."/>
            <person name="Richter M."/>
            <person name="von Bergen M."/>
            <person name="Seifert J."/>
            <person name="Suarez A."/>
        </authorList>
    </citation>
    <scope>NUCLEOTIDE SEQUENCE</scope>
</reference>
<dbReference type="PANTHER" id="PTHR43493:SF9">
    <property type="entry name" value="DNA TOPOISOMERASE 4 SUBUNIT A"/>
    <property type="match status" value="1"/>
</dbReference>
<dbReference type="GO" id="GO:0003677">
    <property type="term" value="F:DNA binding"/>
    <property type="evidence" value="ECO:0007669"/>
    <property type="project" value="InterPro"/>
</dbReference>
<dbReference type="GO" id="GO:0005737">
    <property type="term" value="C:cytoplasm"/>
    <property type="evidence" value="ECO:0007669"/>
    <property type="project" value="TreeGrafter"/>
</dbReference>
<gene>
    <name evidence="1" type="ORF">LEA_17322</name>
</gene>
<feature type="non-terminal residue" evidence="1">
    <location>
        <position position="1"/>
    </location>
</feature>
<organism evidence="1">
    <name type="scientific">human gut metagenome</name>
    <dbReference type="NCBI Taxonomy" id="408170"/>
    <lineage>
        <taxon>unclassified sequences</taxon>
        <taxon>metagenomes</taxon>
        <taxon>organismal metagenomes</taxon>
    </lineage>
</organism>
<dbReference type="GO" id="GO:0006265">
    <property type="term" value="P:DNA topological change"/>
    <property type="evidence" value="ECO:0007669"/>
    <property type="project" value="InterPro"/>
</dbReference>
<dbReference type="GO" id="GO:0003918">
    <property type="term" value="F:DNA topoisomerase type II (double strand cut, ATP-hydrolyzing) activity"/>
    <property type="evidence" value="ECO:0007669"/>
    <property type="project" value="TreeGrafter"/>
</dbReference>
<dbReference type="PANTHER" id="PTHR43493">
    <property type="entry name" value="DNA GYRASE/TOPOISOMERASE SUBUNIT A"/>
    <property type="match status" value="1"/>
</dbReference>
<proteinExistence type="predicted"/>
<dbReference type="Gene3D" id="2.120.10.90">
    <property type="entry name" value="DNA gyrase/topoisomerase IV, subunit A, C-terminal"/>
    <property type="match status" value="2"/>
</dbReference>
<dbReference type="AlphaFoldDB" id="K1S1S3"/>
<dbReference type="GO" id="GO:0005524">
    <property type="term" value="F:ATP binding"/>
    <property type="evidence" value="ECO:0007669"/>
    <property type="project" value="InterPro"/>
</dbReference>
<dbReference type="InterPro" id="IPR050220">
    <property type="entry name" value="Type_II_DNA_Topoisomerases"/>
</dbReference>
<sequence length="184" mass="20682">DKKLLFTTKNGMIKLVDGNEFETNRKTMLATKLGKDDEVVSVKITRVSNKQISEEQVEEMPVMLTGGSDDFEPLDFEQMELFDTTASMDLGQEQELQYTREILVLQTEEGIFLRFPLKEVPEMKKATLGVKGIKLNDGDFVSKVYLLDTGDNEVVKCNGKTVDLRKLKIGKRGTKGVKVRASKA</sequence>